<keyword evidence="6 9" id="KW-1133">Transmembrane helix</keyword>
<feature type="transmembrane region" description="Helical" evidence="9">
    <location>
        <begin position="661"/>
        <end position="684"/>
    </location>
</feature>
<accession>A0A8S1GWQ7</accession>
<dbReference type="Gene3D" id="1.10.287.570">
    <property type="entry name" value="Helical hairpin bin"/>
    <property type="match status" value="1"/>
</dbReference>
<feature type="transmembrane region" description="Helical" evidence="9">
    <location>
        <begin position="292"/>
        <end position="312"/>
    </location>
</feature>
<keyword evidence="4" id="KW-1003">Cell membrane</keyword>
<evidence type="ECO:0000256" key="5">
    <source>
        <dbReference type="ARBA" id="ARBA00022692"/>
    </source>
</evidence>
<dbReference type="GO" id="GO:0050801">
    <property type="term" value="P:monoatomic ion homeostasis"/>
    <property type="evidence" value="ECO:0007669"/>
    <property type="project" value="TreeGrafter"/>
</dbReference>
<comment type="caution">
    <text evidence="11">The sequence shown here is derived from an EMBL/GenBank/DDBJ whole genome shotgun (WGS) entry which is preliminary data.</text>
</comment>
<evidence type="ECO:0000256" key="1">
    <source>
        <dbReference type="ARBA" id="ARBA00004651"/>
    </source>
</evidence>
<reference evidence="11" key="1">
    <citation type="submission" date="2020-10" db="EMBL/GenBank/DDBJ databases">
        <authorList>
            <person name="Kikuchi T."/>
        </authorList>
    </citation>
    <scope>NUCLEOTIDE SEQUENCE</scope>
    <source>
        <strain evidence="11">NKZ352</strain>
    </source>
</reference>
<dbReference type="Gene3D" id="3.40.930.10">
    <property type="entry name" value="Mannitol-specific EII, Chain A"/>
    <property type="match status" value="1"/>
</dbReference>
<dbReference type="OrthoDB" id="1735926at2759"/>
<feature type="domain" description="Bicarbonate transporter-like transmembrane" evidence="10">
    <location>
        <begin position="381"/>
        <end position="704"/>
    </location>
</feature>
<name>A0A8S1GWQ7_9PELO</name>
<dbReference type="InterPro" id="IPR016152">
    <property type="entry name" value="PTrfase/Anion_transptr"/>
</dbReference>
<dbReference type="GO" id="GO:0006820">
    <property type="term" value="P:monoatomic anion transport"/>
    <property type="evidence" value="ECO:0007669"/>
    <property type="project" value="InterPro"/>
</dbReference>
<feature type="transmembrane region" description="Helical" evidence="9">
    <location>
        <begin position="532"/>
        <end position="551"/>
    </location>
</feature>
<keyword evidence="5 9" id="KW-0812">Transmembrane</keyword>
<keyword evidence="12" id="KW-1185">Reference proteome</keyword>
<dbReference type="AlphaFoldDB" id="A0A8S1GWQ7"/>
<feature type="transmembrane region" description="Helical" evidence="9">
    <location>
        <begin position="397"/>
        <end position="419"/>
    </location>
</feature>
<dbReference type="PANTHER" id="PTHR11453">
    <property type="entry name" value="ANION EXCHANGE PROTEIN"/>
    <property type="match status" value="1"/>
</dbReference>
<organism evidence="11 12">
    <name type="scientific">Caenorhabditis auriculariae</name>
    <dbReference type="NCBI Taxonomy" id="2777116"/>
    <lineage>
        <taxon>Eukaryota</taxon>
        <taxon>Metazoa</taxon>
        <taxon>Ecdysozoa</taxon>
        <taxon>Nematoda</taxon>
        <taxon>Chromadorea</taxon>
        <taxon>Rhabditida</taxon>
        <taxon>Rhabditina</taxon>
        <taxon>Rhabditomorpha</taxon>
        <taxon>Rhabditoidea</taxon>
        <taxon>Rhabditidae</taxon>
        <taxon>Peloderinae</taxon>
        <taxon>Caenorhabditis</taxon>
    </lineage>
</organism>
<evidence type="ECO:0000256" key="7">
    <source>
        <dbReference type="ARBA" id="ARBA00023065"/>
    </source>
</evidence>
<protein>
    <recommendedName>
        <fullName evidence="10">Bicarbonate transporter-like transmembrane domain-containing protein</fullName>
    </recommendedName>
</protein>
<evidence type="ECO:0000313" key="11">
    <source>
        <dbReference type="EMBL" id="CAD6187521.1"/>
    </source>
</evidence>
<evidence type="ECO:0000256" key="9">
    <source>
        <dbReference type="SAM" id="Phobius"/>
    </source>
</evidence>
<evidence type="ECO:0000259" key="10">
    <source>
        <dbReference type="Pfam" id="PF00955"/>
    </source>
</evidence>
<feature type="transmembrane region" description="Helical" evidence="9">
    <location>
        <begin position="489"/>
        <end position="511"/>
    </location>
</feature>
<comment type="subcellular location">
    <subcellularLocation>
        <location evidence="1">Cell membrane</location>
        <topology evidence="1">Multi-pass membrane protein</topology>
    </subcellularLocation>
</comment>
<feature type="transmembrane region" description="Helical" evidence="9">
    <location>
        <begin position="259"/>
        <end position="280"/>
    </location>
</feature>
<keyword evidence="8 9" id="KW-0472">Membrane</keyword>
<gene>
    <name evidence="11" type="ORF">CAUJ_LOCUS3440</name>
</gene>
<feature type="transmembrane region" description="Helical" evidence="9">
    <location>
        <begin position="440"/>
        <end position="460"/>
    </location>
</feature>
<feature type="domain" description="Bicarbonate transporter-like transmembrane" evidence="10">
    <location>
        <begin position="229"/>
        <end position="296"/>
    </location>
</feature>
<feature type="transmembrane region" description="Helical" evidence="9">
    <location>
        <begin position="324"/>
        <end position="346"/>
    </location>
</feature>
<dbReference type="InterPro" id="IPR011531">
    <property type="entry name" value="HCO3_transpt-like_TM_dom"/>
</dbReference>
<dbReference type="GO" id="GO:0016323">
    <property type="term" value="C:basolateral plasma membrane"/>
    <property type="evidence" value="ECO:0007669"/>
    <property type="project" value="TreeGrafter"/>
</dbReference>
<dbReference type="SUPFAM" id="SSF55804">
    <property type="entry name" value="Phoshotransferase/anion transport protein"/>
    <property type="match status" value="1"/>
</dbReference>
<feature type="transmembrane region" description="Helical" evidence="9">
    <location>
        <begin position="600"/>
        <end position="626"/>
    </location>
</feature>
<dbReference type="Pfam" id="PF00955">
    <property type="entry name" value="HCO3_cotransp"/>
    <property type="match status" value="2"/>
</dbReference>
<evidence type="ECO:0000256" key="8">
    <source>
        <dbReference type="ARBA" id="ARBA00023136"/>
    </source>
</evidence>
<proteinExistence type="inferred from homology"/>
<sequence>MVVIGQKDDTELIVRMEKVQRGRDFRTEVRGILDVKHLIEDAVVRMHAPQTHMHTILLSLFAELALHNPSEKFDLTLFKANIFSSNEKDNEAPRLHQKLQEYSGKDFFGVNQSWITTFCTLDGLKKRHVAIATLEEPTNLGLEMEETRIVVLILAPSVDKSTKSASETARTFGSLLSRNDLRNEILHSADDYQVRDVLLECAKKLSQAEASVETAESEAIKKCHYYPGKGIINDFKRRWPHYKSDYIDGIKDAKAVSKVVSTTCFLIFTIFPTTIAYGMLNDKNTNGIINVQKTLILTTSAPLSIYISVIYAVSRSNSWVFHDLYAAVGIYGQFFLILFAVLQIANVMKYTTRSTEEIFSLFIAFTLTTKALKAVFQTYSASYASCEYTNETVTSKIIDGCAPSAALLFIFLVCGTVWLSMTINSFRSSPYLSRSKRDIFADYALPIAVLIMALISYIFFGNVDKENFNIYPRYGDAFWIPFYHLPFEAHLVAVGLAFPLATLFFMDQLLVTNTVDNKQNKLKKGSAHHWDLFVVGILNIFLSLFGLPWMHGALPSSYLHLKALADVEDRLHNGYIQTIIVRVRETRLAVLAAHLLMIPIYFWGIPYITVFIPTAIFNGLFLFMAFSSMTGNEFWERILLIFTEQRAYPPTHYIRRVPQRIVHTFTAIEIFELCVLIVVGFAPFHYVEMAFPLVIASFIPFRMKEDIEGPEMTGNGIGYMNYGVDSIISRLPIC</sequence>
<dbReference type="Proteomes" id="UP000835052">
    <property type="component" value="Unassembled WGS sequence"/>
</dbReference>
<comment type="similarity">
    <text evidence="2">Belongs to the anion exchanger (TC 2.A.31) family.</text>
</comment>
<keyword evidence="7" id="KW-0406">Ion transport</keyword>
<feature type="transmembrane region" description="Helical" evidence="9">
    <location>
        <begin position="358"/>
        <end position="377"/>
    </location>
</feature>
<evidence type="ECO:0000256" key="6">
    <source>
        <dbReference type="ARBA" id="ARBA00022989"/>
    </source>
</evidence>
<dbReference type="GO" id="GO:0005452">
    <property type="term" value="F:solute:inorganic anion antiporter activity"/>
    <property type="evidence" value="ECO:0007669"/>
    <property type="project" value="InterPro"/>
</dbReference>
<evidence type="ECO:0000256" key="3">
    <source>
        <dbReference type="ARBA" id="ARBA00022448"/>
    </source>
</evidence>
<evidence type="ECO:0000256" key="4">
    <source>
        <dbReference type="ARBA" id="ARBA00022475"/>
    </source>
</evidence>
<dbReference type="InterPro" id="IPR003020">
    <property type="entry name" value="HCO3_transpt_euk"/>
</dbReference>
<keyword evidence="3" id="KW-0813">Transport</keyword>
<evidence type="ECO:0000256" key="2">
    <source>
        <dbReference type="ARBA" id="ARBA00010993"/>
    </source>
</evidence>
<dbReference type="PANTHER" id="PTHR11453:SF121">
    <property type="entry name" value="ANION TRANSPORTER ABTS-2"/>
    <property type="match status" value="1"/>
</dbReference>
<dbReference type="EMBL" id="CAJGYM010000006">
    <property type="protein sequence ID" value="CAD6187521.1"/>
    <property type="molecule type" value="Genomic_DNA"/>
</dbReference>
<evidence type="ECO:0000313" key="12">
    <source>
        <dbReference type="Proteomes" id="UP000835052"/>
    </source>
</evidence>